<dbReference type="EMBL" id="AZDL01000028">
    <property type="protein sequence ID" value="KRK92307.1"/>
    <property type="molecule type" value="Genomic_DNA"/>
</dbReference>
<dbReference type="InterPro" id="IPR027417">
    <property type="entry name" value="P-loop_NTPase"/>
</dbReference>
<name>A0AAJ0PCD2_LATCU</name>
<feature type="domain" description="Phage terminase large subunit C-terminal" evidence="2">
    <location>
        <begin position="257"/>
        <end position="414"/>
    </location>
</feature>
<accession>A0AAJ0PCD2</accession>
<dbReference type="Proteomes" id="UP000050828">
    <property type="component" value="Unassembled WGS sequence"/>
</dbReference>
<dbReference type="InterPro" id="IPR052380">
    <property type="entry name" value="Viral_DNA_packaging_terminase"/>
</dbReference>
<reference evidence="3 4" key="1">
    <citation type="journal article" date="2015" name="Genome Announc.">
        <title>Expanding the biotechnology potential of lactobacilli through comparative genomics of 213 strains and associated genera.</title>
        <authorList>
            <person name="Sun Z."/>
            <person name="Harris H.M."/>
            <person name="McCann A."/>
            <person name="Guo C."/>
            <person name="Argimon S."/>
            <person name="Zhang W."/>
            <person name="Yang X."/>
            <person name="Jeffery I.B."/>
            <person name="Cooney J.C."/>
            <person name="Kagawa T.F."/>
            <person name="Liu W."/>
            <person name="Song Y."/>
            <person name="Salvetti E."/>
            <person name="Wrobel A."/>
            <person name="Rasinkangas P."/>
            <person name="Parkhill J."/>
            <person name="Rea M.C."/>
            <person name="O'Sullivan O."/>
            <person name="Ritari J."/>
            <person name="Douillard F.P."/>
            <person name="Paul Ross R."/>
            <person name="Yang R."/>
            <person name="Briner A.E."/>
            <person name="Felis G.E."/>
            <person name="de Vos W.M."/>
            <person name="Barrangou R."/>
            <person name="Klaenhammer T.R."/>
            <person name="Caufield P.W."/>
            <person name="Cui Y."/>
            <person name="Zhang H."/>
            <person name="O'Toole P.W."/>
        </authorList>
    </citation>
    <scope>NUCLEOTIDE SEQUENCE [LARGE SCALE GENOMIC DNA]</scope>
    <source>
        <strain evidence="3 4">DSM 20019</strain>
    </source>
</reference>
<evidence type="ECO:0000259" key="1">
    <source>
        <dbReference type="Pfam" id="PF04466"/>
    </source>
</evidence>
<dbReference type="Pfam" id="PF17288">
    <property type="entry name" value="Terminase_3C"/>
    <property type="match status" value="1"/>
</dbReference>
<feature type="domain" description="Phage terminase large subunit N-terminal" evidence="1">
    <location>
        <begin position="16"/>
        <end position="223"/>
    </location>
</feature>
<dbReference type="InterPro" id="IPR035413">
    <property type="entry name" value="Terminase_L_C"/>
</dbReference>
<evidence type="ECO:0000259" key="2">
    <source>
        <dbReference type="Pfam" id="PF17288"/>
    </source>
</evidence>
<evidence type="ECO:0000313" key="3">
    <source>
        <dbReference type="EMBL" id="KRK92307.1"/>
    </source>
</evidence>
<dbReference type="Gene3D" id="3.40.50.300">
    <property type="entry name" value="P-loop containing nucleotide triphosphate hydrolases"/>
    <property type="match status" value="1"/>
</dbReference>
<dbReference type="Pfam" id="PF04466">
    <property type="entry name" value="Terminase_3"/>
    <property type="match status" value="1"/>
</dbReference>
<dbReference type="PANTHER" id="PTHR39184:SF1">
    <property type="entry name" value="PBSX PHAGE TERMINASE LARGE SUBUNIT"/>
    <property type="match status" value="1"/>
</dbReference>
<dbReference type="InterPro" id="IPR006437">
    <property type="entry name" value="Phage_terminase_lsu"/>
</dbReference>
<evidence type="ECO:0000313" key="4">
    <source>
        <dbReference type="Proteomes" id="UP000050828"/>
    </source>
</evidence>
<protein>
    <submittedName>
        <fullName evidence="3">Terminase large subunit phage</fullName>
    </submittedName>
</protein>
<sequence length="427" mass="49143">MISPHFDYVLYSSALNKVLKGGRGSTKSSVISLQIVLDFLQDENANALIIRKVANTIELSVYEQIKWAIYMIGVQSQFAFTKSPYRITHKPTGTSFYFSGLDDPAKLKSMIIAKGYICQLWFEELAEFSSWEEVDTVRASFTRKVLPPGKHVVTYYSYNPPKNPYDWINEWVSQKMGKDKWYVDHSTYQDVTLPDILAEDYLDEIETVKQNDYNYYQWMYKGKVIGLGNSIYNMDLFFEINQLPDNDYIAQLAYSIDVGHQTSATTCLCIGLTGKNNVILLDTYYYSPAGQTKKKSPGELARDIHDFIADSASAYPNAPIVKRTIDSAEGGLRNQYYSDYGTRLHGVNKAMRKETMIDYPQELLAQGRVFILRKKTNEIFITQHQQYRWDEKTIATSDPKVIKENDHTCDAFQYFCIDNKRLLGLKK</sequence>
<comment type="caution">
    <text evidence="3">The sequence shown here is derived from an EMBL/GenBank/DDBJ whole genome shotgun (WGS) entry which is preliminary data.</text>
</comment>
<proteinExistence type="predicted"/>
<gene>
    <name evidence="3" type="ORF">FC08_GL000813</name>
</gene>
<dbReference type="NCBIfam" id="TIGR01547">
    <property type="entry name" value="phage_term_2"/>
    <property type="match status" value="1"/>
</dbReference>
<dbReference type="Gene3D" id="3.30.420.280">
    <property type="match status" value="1"/>
</dbReference>
<dbReference type="PANTHER" id="PTHR39184">
    <property type="match status" value="1"/>
</dbReference>
<dbReference type="AlphaFoldDB" id="A0AAJ0PCD2"/>
<organism evidence="3 4">
    <name type="scientific">Latilactobacillus curvatus JCM 1096 = DSM 20019</name>
    <dbReference type="NCBI Taxonomy" id="1293592"/>
    <lineage>
        <taxon>Bacteria</taxon>
        <taxon>Bacillati</taxon>
        <taxon>Bacillota</taxon>
        <taxon>Bacilli</taxon>
        <taxon>Lactobacillales</taxon>
        <taxon>Lactobacillaceae</taxon>
        <taxon>Latilactobacillus</taxon>
    </lineage>
</organism>
<dbReference type="InterPro" id="IPR035412">
    <property type="entry name" value="Terminase_L_N"/>
</dbReference>